<organism evidence="2 3">
    <name type="scientific">Nostoc edaphicum CCNP1411</name>
    <dbReference type="NCBI Taxonomy" id="1472755"/>
    <lineage>
        <taxon>Bacteria</taxon>
        <taxon>Bacillati</taxon>
        <taxon>Cyanobacteriota</taxon>
        <taxon>Cyanophyceae</taxon>
        <taxon>Nostocales</taxon>
        <taxon>Nostocaceae</taxon>
        <taxon>Nostoc</taxon>
    </lineage>
</organism>
<keyword evidence="2" id="KW-0808">Transferase</keyword>
<evidence type="ECO:0000313" key="3">
    <source>
        <dbReference type="Proteomes" id="UP000514713"/>
    </source>
</evidence>
<reference evidence="3" key="1">
    <citation type="submission" date="2020-06" db="EMBL/GenBank/DDBJ databases">
        <title>Nostoc edaphicum CCNP1411 genome.</title>
        <authorList>
            <person name="Fidor A."/>
            <person name="Grabski M."/>
            <person name="Gawor J."/>
            <person name="Gromadka R."/>
            <person name="Wegrzyn G."/>
            <person name="Mazur-Marzec H."/>
        </authorList>
    </citation>
    <scope>NUCLEOTIDE SEQUENCE [LARGE SCALE GENOMIC DNA]</scope>
    <source>
        <strain evidence="3">CCNP1411</strain>
    </source>
</reference>
<evidence type="ECO:0000313" key="2">
    <source>
        <dbReference type="EMBL" id="QMS90657.1"/>
    </source>
</evidence>
<dbReference type="SUPFAM" id="SSF53448">
    <property type="entry name" value="Nucleotide-diphospho-sugar transferases"/>
    <property type="match status" value="1"/>
</dbReference>
<dbReference type="AlphaFoldDB" id="A0A7D7QAY5"/>
<protein>
    <submittedName>
        <fullName evidence="2">Glycosyltransferase family 2 protein</fullName>
    </submittedName>
</protein>
<dbReference type="Pfam" id="PF00535">
    <property type="entry name" value="Glycos_transf_2"/>
    <property type="match status" value="1"/>
</dbReference>
<sequence length="305" mass="34731">MNQQQPISVSIILVNYNGAEVLPDCLNSIKKFIDIPSYEIIVVDNASSDSSVELITDKFPEVHLLRQAENRGFGAGNNAGAKVASGEFLFLLNTDTILTSNILPHLLELMQADPQVGIIGPKLLNRDGSLQISVSPALGIKGEYQARNMHRDYLNNSEQNLIEQRFQEIQEVDIIVGAAFFIRSSLFHELGGFDENFFMYFEESDLCQRAQYQGYKIIYTPHVSLIHLQGYSIQKAANAMAIEYRRSQIYYYQKHRPLWEKLLLRIYIFYKFFGEFITTANPNSLKIIILLFTVEKSTVKISVSN</sequence>
<dbReference type="GO" id="GO:0016740">
    <property type="term" value="F:transferase activity"/>
    <property type="evidence" value="ECO:0007669"/>
    <property type="project" value="UniProtKB-KW"/>
</dbReference>
<dbReference type="Gene3D" id="3.90.550.10">
    <property type="entry name" value="Spore Coat Polysaccharide Biosynthesis Protein SpsA, Chain A"/>
    <property type="match status" value="1"/>
</dbReference>
<evidence type="ECO:0000259" key="1">
    <source>
        <dbReference type="Pfam" id="PF00535"/>
    </source>
</evidence>
<name>A0A7D7QAY5_9NOSO</name>
<dbReference type="Proteomes" id="UP000514713">
    <property type="component" value="Chromosome"/>
</dbReference>
<dbReference type="PANTHER" id="PTHR43179:SF7">
    <property type="entry name" value="RHAMNOSYLTRANSFERASE WBBL"/>
    <property type="match status" value="1"/>
</dbReference>
<dbReference type="InterPro" id="IPR001173">
    <property type="entry name" value="Glyco_trans_2-like"/>
</dbReference>
<feature type="domain" description="Glycosyltransferase 2-like" evidence="1">
    <location>
        <begin position="10"/>
        <end position="187"/>
    </location>
</feature>
<dbReference type="EMBL" id="CP054698">
    <property type="protein sequence ID" value="QMS90657.1"/>
    <property type="molecule type" value="Genomic_DNA"/>
</dbReference>
<dbReference type="KEGG" id="ned:HUN01_24870"/>
<dbReference type="RefSeq" id="WP_181928417.1">
    <property type="nucleotide sequence ID" value="NZ_CP054698.1"/>
</dbReference>
<accession>A0A7D7QAY5</accession>
<dbReference type="PANTHER" id="PTHR43179">
    <property type="entry name" value="RHAMNOSYLTRANSFERASE WBBL"/>
    <property type="match status" value="1"/>
</dbReference>
<proteinExistence type="predicted"/>
<dbReference type="CDD" id="cd04186">
    <property type="entry name" value="GT_2_like_c"/>
    <property type="match status" value="1"/>
</dbReference>
<keyword evidence="3" id="KW-1185">Reference proteome</keyword>
<gene>
    <name evidence="2" type="ORF">HUN01_24870</name>
</gene>
<dbReference type="InterPro" id="IPR029044">
    <property type="entry name" value="Nucleotide-diphossugar_trans"/>
</dbReference>